<evidence type="ECO:0000313" key="2">
    <source>
        <dbReference type="EMBL" id="KAI8582482.1"/>
    </source>
</evidence>
<feature type="signal peptide" evidence="1">
    <location>
        <begin position="1"/>
        <end position="19"/>
    </location>
</feature>
<keyword evidence="3" id="KW-1185">Reference proteome</keyword>
<name>A0AAD5HFI8_UMBRA</name>
<comment type="caution">
    <text evidence="2">The sequence shown here is derived from an EMBL/GenBank/DDBJ whole genome shotgun (WGS) entry which is preliminary data.</text>
</comment>
<proteinExistence type="predicted"/>
<organism evidence="2 3">
    <name type="scientific">Umbelopsis ramanniana AG</name>
    <dbReference type="NCBI Taxonomy" id="1314678"/>
    <lineage>
        <taxon>Eukaryota</taxon>
        <taxon>Fungi</taxon>
        <taxon>Fungi incertae sedis</taxon>
        <taxon>Mucoromycota</taxon>
        <taxon>Mucoromycotina</taxon>
        <taxon>Umbelopsidomycetes</taxon>
        <taxon>Umbelopsidales</taxon>
        <taxon>Umbelopsidaceae</taxon>
        <taxon>Umbelopsis</taxon>
    </lineage>
</organism>
<gene>
    <name evidence="2" type="ORF">K450DRAFT_227389</name>
</gene>
<feature type="chain" id="PRO_5041934255" evidence="1">
    <location>
        <begin position="20"/>
        <end position="154"/>
    </location>
</feature>
<dbReference type="EMBL" id="MU620900">
    <property type="protein sequence ID" value="KAI8582482.1"/>
    <property type="molecule type" value="Genomic_DNA"/>
</dbReference>
<keyword evidence="1" id="KW-0732">Signal</keyword>
<dbReference type="AlphaFoldDB" id="A0AAD5HFI8"/>
<sequence>MLLLAIVPSVVSLATSVLAYGRPMAPYNGHYDLVGAPPSEELPTDLMKEIDELLDKIFNISSENTESEPPKTDTTDPWANINIDPYMAITTDDEWCPHGEGNYCGQYVGKDSSKLYHCSVYNGKAHWTQQEVCSKGCICESAACFDEIPCIKSS</sequence>
<accession>A0AAD5HFI8</accession>
<evidence type="ECO:0000256" key="1">
    <source>
        <dbReference type="SAM" id="SignalP"/>
    </source>
</evidence>
<dbReference type="RefSeq" id="XP_051447486.1">
    <property type="nucleotide sequence ID" value="XM_051586726.1"/>
</dbReference>
<dbReference type="Proteomes" id="UP001206595">
    <property type="component" value="Unassembled WGS sequence"/>
</dbReference>
<evidence type="ECO:0000313" key="3">
    <source>
        <dbReference type="Proteomes" id="UP001206595"/>
    </source>
</evidence>
<protein>
    <submittedName>
        <fullName evidence="2">Uncharacterized protein</fullName>
    </submittedName>
</protein>
<dbReference type="GeneID" id="75912074"/>
<reference evidence="2" key="2">
    <citation type="journal article" date="2022" name="Proc. Natl. Acad. Sci. U.S.A.">
        <title>Diploid-dominant life cycles characterize the early evolution of Fungi.</title>
        <authorList>
            <person name="Amses K.R."/>
            <person name="Simmons D.R."/>
            <person name="Longcore J.E."/>
            <person name="Mondo S.J."/>
            <person name="Seto K."/>
            <person name="Jeronimo G.H."/>
            <person name="Bonds A.E."/>
            <person name="Quandt C.A."/>
            <person name="Davis W.J."/>
            <person name="Chang Y."/>
            <person name="Federici B.A."/>
            <person name="Kuo A."/>
            <person name="LaButti K."/>
            <person name="Pangilinan J."/>
            <person name="Andreopoulos W."/>
            <person name="Tritt A."/>
            <person name="Riley R."/>
            <person name="Hundley H."/>
            <person name="Johnson J."/>
            <person name="Lipzen A."/>
            <person name="Barry K."/>
            <person name="Lang B.F."/>
            <person name="Cuomo C.A."/>
            <person name="Buchler N.E."/>
            <person name="Grigoriev I.V."/>
            <person name="Spatafora J.W."/>
            <person name="Stajich J.E."/>
            <person name="James T.Y."/>
        </authorList>
    </citation>
    <scope>NUCLEOTIDE SEQUENCE</scope>
    <source>
        <strain evidence="2">AG</strain>
    </source>
</reference>
<reference evidence="2" key="1">
    <citation type="submission" date="2021-06" db="EMBL/GenBank/DDBJ databases">
        <authorList>
            <consortium name="DOE Joint Genome Institute"/>
            <person name="Mondo S.J."/>
            <person name="Amses K.R."/>
            <person name="Simmons D.R."/>
            <person name="Longcore J.E."/>
            <person name="Seto K."/>
            <person name="Alves G.H."/>
            <person name="Bonds A.E."/>
            <person name="Quandt C.A."/>
            <person name="Davis W.J."/>
            <person name="Chang Y."/>
            <person name="Letcher P.M."/>
            <person name="Powell M.J."/>
            <person name="Kuo A."/>
            <person name="Labutti K."/>
            <person name="Pangilinan J."/>
            <person name="Andreopoulos W."/>
            <person name="Tritt A."/>
            <person name="Riley R."/>
            <person name="Hundley H."/>
            <person name="Johnson J."/>
            <person name="Lipzen A."/>
            <person name="Barry K."/>
            <person name="Berbee M.L."/>
            <person name="Buchler N.E."/>
            <person name="Grigoriev I.V."/>
            <person name="Spatafora J.W."/>
            <person name="Stajich J.E."/>
            <person name="James T.Y."/>
        </authorList>
    </citation>
    <scope>NUCLEOTIDE SEQUENCE</scope>
    <source>
        <strain evidence="2">AG</strain>
    </source>
</reference>